<keyword evidence="2" id="KW-1185">Reference proteome</keyword>
<evidence type="ECO:0000313" key="1">
    <source>
        <dbReference type="EMBL" id="CAF9939343.1"/>
    </source>
</evidence>
<evidence type="ECO:0000313" key="2">
    <source>
        <dbReference type="Proteomes" id="UP000664521"/>
    </source>
</evidence>
<reference evidence="1" key="1">
    <citation type="submission" date="2021-03" db="EMBL/GenBank/DDBJ databases">
        <authorList>
            <person name="Tagirdzhanova G."/>
        </authorList>
    </citation>
    <scope>NUCLEOTIDE SEQUENCE</scope>
</reference>
<dbReference type="SUPFAM" id="SSF55961">
    <property type="entry name" value="Bet v1-like"/>
    <property type="match status" value="1"/>
</dbReference>
<organism evidence="1 2">
    <name type="scientific">Heterodermia speciosa</name>
    <dbReference type="NCBI Taxonomy" id="116794"/>
    <lineage>
        <taxon>Eukaryota</taxon>
        <taxon>Fungi</taxon>
        <taxon>Dikarya</taxon>
        <taxon>Ascomycota</taxon>
        <taxon>Pezizomycotina</taxon>
        <taxon>Lecanoromycetes</taxon>
        <taxon>OSLEUM clade</taxon>
        <taxon>Lecanoromycetidae</taxon>
        <taxon>Caliciales</taxon>
        <taxon>Physciaceae</taxon>
        <taxon>Heterodermia</taxon>
    </lineage>
</organism>
<comment type="caution">
    <text evidence="1">The sequence shown here is derived from an EMBL/GenBank/DDBJ whole genome shotgun (WGS) entry which is preliminary data.</text>
</comment>
<protein>
    <submittedName>
        <fullName evidence="1">Uncharacterized protein</fullName>
    </submittedName>
</protein>
<gene>
    <name evidence="1" type="ORF">HETSPECPRED_001558</name>
</gene>
<dbReference type="InterPro" id="IPR023393">
    <property type="entry name" value="START-like_dom_sf"/>
</dbReference>
<dbReference type="InterPro" id="IPR015075">
    <property type="entry name" value="AtaL"/>
</dbReference>
<proteinExistence type="predicted"/>
<accession>A0A8H3J2A8</accession>
<dbReference type="OrthoDB" id="2320332at2759"/>
<name>A0A8H3J2A8_9LECA</name>
<dbReference type="Pfam" id="PF08982">
    <property type="entry name" value="AtaL"/>
    <property type="match status" value="1"/>
</dbReference>
<sequence>MVVVIDAHTEPVNPPSASAVLTHAQLWDGVLFELRNKALFFPSIESSEVISETEEEIVIHSILKDHSTTGHTAGEHVTKFALSAPNKADGVDDVYPNFHIIGIISQGSGGDTDLYYTVIYEWIEKEVEPGSEKHEALKSGNIHPSGQAKDTIEYTRKLVKNGDL</sequence>
<dbReference type="Gene3D" id="3.30.530.20">
    <property type="match status" value="1"/>
</dbReference>
<dbReference type="AlphaFoldDB" id="A0A8H3J2A8"/>
<dbReference type="Proteomes" id="UP000664521">
    <property type="component" value="Unassembled WGS sequence"/>
</dbReference>
<dbReference type="EMBL" id="CAJPDS010000129">
    <property type="protein sequence ID" value="CAF9939343.1"/>
    <property type="molecule type" value="Genomic_DNA"/>
</dbReference>